<comment type="function">
    <text evidence="1">Catalyzes an amino-pyrimidine hydrolysis reaction at the C5' of the pyrimidine moiety of thiamine compounds, a reaction that is part of a thiamine salvage pathway.</text>
</comment>
<dbReference type="RefSeq" id="WP_132966241.1">
    <property type="nucleotide sequence ID" value="NZ_LEKL01000009.1"/>
</dbReference>
<dbReference type="InterPro" id="IPR050967">
    <property type="entry name" value="Thiamine_Salvage_TenA"/>
</dbReference>
<proteinExistence type="inferred from homology"/>
<comment type="catalytic activity">
    <reaction evidence="1">
        <text>thiamine + H2O = 5-(2-hydroxyethyl)-4-methylthiazole + 4-amino-5-hydroxymethyl-2-methylpyrimidine + H(+)</text>
        <dbReference type="Rhea" id="RHEA:17509"/>
        <dbReference type="ChEBI" id="CHEBI:15377"/>
        <dbReference type="ChEBI" id="CHEBI:15378"/>
        <dbReference type="ChEBI" id="CHEBI:16892"/>
        <dbReference type="ChEBI" id="CHEBI:17957"/>
        <dbReference type="ChEBI" id="CHEBI:18385"/>
        <dbReference type="EC" id="3.5.99.2"/>
    </reaction>
</comment>
<evidence type="ECO:0000313" key="6">
    <source>
        <dbReference type="Proteomes" id="UP000305526"/>
    </source>
</evidence>
<dbReference type="NCBIfam" id="TIGR04306">
    <property type="entry name" value="salvage_TenA"/>
    <property type="match status" value="1"/>
</dbReference>
<evidence type="ECO:0000256" key="1">
    <source>
        <dbReference type="RuleBase" id="RU363093"/>
    </source>
</evidence>
<keyword evidence="1" id="KW-0784">Thiamine biosynthesis</keyword>
<keyword evidence="6" id="KW-1185">Reference proteome</keyword>
<evidence type="ECO:0000313" key="5">
    <source>
        <dbReference type="Proteomes" id="UP000294619"/>
    </source>
</evidence>
<dbReference type="InterPro" id="IPR004305">
    <property type="entry name" value="Thiaminase-2/PQQC"/>
</dbReference>
<evidence type="ECO:0000313" key="3">
    <source>
        <dbReference type="EMBL" id="TCV87951.1"/>
    </source>
</evidence>
<dbReference type="Proteomes" id="UP000305526">
    <property type="component" value="Unassembled WGS sequence"/>
</dbReference>
<dbReference type="GO" id="GO:0005829">
    <property type="term" value="C:cytosol"/>
    <property type="evidence" value="ECO:0007669"/>
    <property type="project" value="TreeGrafter"/>
</dbReference>
<dbReference type="UniPathway" id="UPA00060"/>
<dbReference type="EC" id="3.5.99.2" evidence="1"/>
<dbReference type="Pfam" id="PF03070">
    <property type="entry name" value="TENA_THI-4"/>
    <property type="match status" value="1"/>
</dbReference>
<gene>
    <name evidence="4" type="primary">tenA</name>
    <name evidence="3" type="ORF">EDC16_104141</name>
    <name evidence="4" type="ORF">FHQ21_04665</name>
</gene>
<comment type="catalytic activity">
    <reaction evidence="1">
        <text>4-amino-5-aminomethyl-2-methylpyrimidine + H2O = 4-amino-5-hydroxymethyl-2-methylpyrimidine + NH4(+)</text>
        <dbReference type="Rhea" id="RHEA:31799"/>
        <dbReference type="ChEBI" id="CHEBI:15377"/>
        <dbReference type="ChEBI" id="CHEBI:16892"/>
        <dbReference type="ChEBI" id="CHEBI:28938"/>
        <dbReference type="ChEBI" id="CHEBI:63416"/>
        <dbReference type="EC" id="3.5.99.2"/>
    </reaction>
</comment>
<dbReference type="InterPro" id="IPR016084">
    <property type="entry name" value="Haem_Oase-like_multi-hlx"/>
</dbReference>
<evidence type="ECO:0000313" key="4">
    <source>
        <dbReference type="EMBL" id="TNG92418.1"/>
    </source>
</evidence>
<dbReference type="EMBL" id="SMCP01000004">
    <property type="protein sequence ID" value="TCV87951.1"/>
    <property type="molecule type" value="Genomic_DNA"/>
</dbReference>
<dbReference type="GO" id="GO:0009228">
    <property type="term" value="P:thiamine biosynthetic process"/>
    <property type="evidence" value="ECO:0007669"/>
    <property type="project" value="UniProtKB-KW"/>
</dbReference>
<sequence>MSSVQQLIQNAEPHWRAYIEHDFVLRLADGTLDKRCFQHYLKQDYRYLFHYNRALALALFKAENFAQMEQAHHAIQTILQESKLHVTFCQRWGIAETELLQTPESAACVAYTRYVLDCGINGSLVDLYAAIAPCALGYAEIARHIVERQLSPPGNPYQDWIDTYASDDFQLATAELTDFLDQLCQELTAKQRTKVQTIFNTATRMEVAFWQMGLDLS</sequence>
<protein>
    <recommendedName>
        <fullName evidence="1">Aminopyrimidine aminohydrolase</fullName>
        <ecNumber evidence="1">3.5.99.2</ecNumber>
    </recommendedName>
</protein>
<feature type="domain" description="Thiaminase-2/PQQC" evidence="2">
    <location>
        <begin position="9"/>
        <end position="215"/>
    </location>
</feature>
<keyword evidence="1" id="KW-0378">Hydrolase</keyword>
<dbReference type="AlphaFoldDB" id="A0A4R3Y8Q1"/>
<comment type="similarity">
    <text evidence="1">Belongs to the TenA family.</text>
</comment>
<reference evidence="3 5" key="1">
    <citation type="submission" date="2019-03" db="EMBL/GenBank/DDBJ databases">
        <title>Genomic Encyclopedia of Type Strains, Phase IV (KMG-IV): sequencing the most valuable type-strain genomes for metagenomic binning, comparative biology and taxonomic classification.</title>
        <authorList>
            <person name="Goeker M."/>
        </authorList>
    </citation>
    <scope>NUCLEOTIDE SEQUENCE [LARGE SCALE GENOMIC DNA]</scope>
    <source>
        <strain evidence="3 5">DSM 28140</strain>
    </source>
</reference>
<dbReference type="InterPro" id="IPR027574">
    <property type="entry name" value="Thiaminase_II"/>
</dbReference>
<dbReference type="Proteomes" id="UP000294619">
    <property type="component" value="Unassembled WGS sequence"/>
</dbReference>
<dbReference type="SUPFAM" id="SSF48613">
    <property type="entry name" value="Heme oxygenase-like"/>
    <property type="match status" value="1"/>
</dbReference>
<name>A0A4R3Y8Q1_9PAST</name>
<dbReference type="CDD" id="cd19367">
    <property type="entry name" value="TenA_C_ScTHI20-like"/>
    <property type="match status" value="1"/>
</dbReference>
<dbReference type="EMBL" id="VDGV01000030">
    <property type="protein sequence ID" value="TNG92418.1"/>
    <property type="molecule type" value="Genomic_DNA"/>
</dbReference>
<dbReference type="PANTHER" id="PTHR43198">
    <property type="entry name" value="BIFUNCTIONAL TH2 PROTEIN"/>
    <property type="match status" value="1"/>
</dbReference>
<organism evidence="3 5">
    <name type="scientific">Testudinibacter aquarius</name>
    <dbReference type="NCBI Taxonomy" id="1524974"/>
    <lineage>
        <taxon>Bacteria</taxon>
        <taxon>Pseudomonadati</taxon>
        <taxon>Pseudomonadota</taxon>
        <taxon>Gammaproteobacteria</taxon>
        <taxon>Pasteurellales</taxon>
        <taxon>Pasteurellaceae</taxon>
        <taxon>Testudinibacter</taxon>
    </lineage>
</organism>
<dbReference type="GO" id="GO:0009229">
    <property type="term" value="P:thiamine diphosphate biosynthetic process"/>
    <property type="evidence" value="ECO:0007669"/>
    <property type="project" value="UniProtKB-UniPathway"/>
</dbReference>
<accession>A0A4R3Y8Q1</accession>
<dbReference type="PANTHER" id="PTHR43198:SF2">
    <property type="entry name" value="SI:CH1073-67J19.1-RELATED"/>
    <property type="match status" value="1"/>
</dbReference>
<evidence type="ECO:0000259" key="2">
    <source>
        <dbReference type="Pfam" id="PF03070"/>
    </source>
</evidence>
<comment type="pathway">
    <text evidence="1">Cofactor biosynthesis; thiamine diphosphate biosynthesis.</text>
</comment>
<comment type="caution">
    <text evidence="3">The sequence shown here is derived from an EMBL/GenBank/DDBJ whole genome shotgun (WGS) entry which is preliminary data.</text>
</comment>
<dbReference type="GO" id="GO:0050334">
    <property type="term" value="F:thiaminase activity"/>
    <property type="evidence" value="ECO:0007669"/>
    <property type="project" value="UniProtKB-EC"/>
</dbReference>
<dbReference type="Gene3D" id="1.20.910.10">
    <property type="entry name" value="Heme oxygenase-like"/>
    <property type="match status" value="1"/>
</dbReference>
<reference evidence="4 6" key="2">
    <citation type="submission" date="2019-05" db="EMBL/GenBank/DDBJ databases">
        <title>Pasteurellaceae isolates from reptiles.</title>
        <authorList>
            <person name="Bojesen A.M."/>
            <person name="Lund E."/>
        </authorList>
    </citation>
    <scope>NUCLEOTIDE SEQUENCE [LARGE SCALE GENOMIC DNA]</scope>
    <source>
        <strain evidence="4 6">ELNT2x</strain>
    </source>
</reference>